<dbReference type="Proteomes" id="UP001492380">
    <property type="component" value="Unassembled WGS sequence"/>
</dbReference>
<proteinExistence type="predicted"/>
<gene>
    <name evidence="2" type="ORF">HDK90DRAFT_219626</name>
</gene>
<comment type="caution">
    <text evidence="2">The sequence shown here is derived from an EMBL/GenBank/DDBJ whole genome shotgun (WGS) entry which is preliminary data.</text>
</comment>
<feature type="compositionally biased region" description="Basic and acidic residues" evidence="1">
    <location>
        <begin position="176"/>
        <end position="190"/>
    </location>
</feature>
<feature type="compositionally biased region" description="Low complexity" evidence="1">
    <location>
        <begin position="242"/>
        <end position="269"/>
    </location>
</feature>
<keyword evidence="3" id="KW-1185">Reference proteome</keyword>
<organism evidence="2 3">
    <name type="scientific">Phyllosticta capitalensis</name>
    <dbReference type="NCBI Taxonomy" id="121624"/>
    <lineage>
        <taxon>Eukaryota</taxon>
        <taxon>Fungi</taxon>
        <taxon>Dikarya</taxon>
        <taxon>Ascomycota</taxon>
        <taxon>Pezizomycotina</taxon>
        <taxon>Dothideomycetes</taxon>
        <taxon>Dothideomycetes incertae sedis</taxon>
        <taxon>Botryosphaeriales</taxon>
        <taxon>Phyllostictaceae</taxon>
        <taxon>Phyllosticta</taxon>
    </lineage>
</organism>
<feature type="compositionally biased region" description="Polar residues" evidence="1">
    <location>
        <begin position="202"/>
        <end position="216"/>
    </location>
</feature>
<evidence type="ECO:0000313" key="3">
    <source>
        <dbReference type="Proteomes" id="UP001492380"/>
    </source>
</evidence>
<protein>
    <submittedName>
        <fullName evidence="2">Uncharacterized protein</fullName>
    </submittedName>
</protein>
<feature type="region of interest" description="Disordered" evidence="1">
    <location>
        <begin position="1"/>
        <end position="23"/>
    </location>
</feature>
<sequence length="342" mass="36106">MMSPGPAPAPRLGLHSEPPSTQRVWRPRTFNTNFVCATEHYSPRAFAACCDGPVTNSSVPLEAKSAVSPGGVCAAYCYVDEMRIASNERNPHAYSDLYTCLVEMSGEGGRSGLETVHGEWVAVNEGGRGGSTHNLEDKIGSHKDENELYHTSKHQNPAPMPFDIDSDTGELIVSSARHDDEEDELRKRSTVDQTLAPEADSGNHQLQDPNDNTNVNPKLANPDEAPKDNNGQPIVPDRPAPYSYTYSTTSTPLVNSTTGTAATPTIETGFSTVPAPSSANASSTLPTQTGTQTEAPNAGRPTSTSAATPAAGRLKDAKGGWGAGKWGCLVAALAGGWAATMW</sequence>
<evidence type="ECO:0000256" key="1">
    <source>
        <dbReference type="SAM" id="MobiDB-lite"/>
    </source>
</evidence>
<evidence type="ECO:0000313" key="2">
    <source>
        <dbReference type="EMBL" id="KAK8238256.1"/>
    </source>
</evidence>
<feature type="compositionally biased region" description="Polar residues" evidence="1">
    <location>
        <begin position="270"/>
        <end position="295"/>
    </location>
</feature>
<name>A0ABR1YTF1_9PEZI</name>
<reference evidence="2 3" key="1">
    <citation type="submission" date="2024-04" db="EMBL/GenBank/DDBJ databases">
        <title>Phyllosticta paracitricarpa is synonymous to the EU quarantine fungus P. citricarpa based on phylogenomic analyses.</title>
        <authorList>
            <consortium name="Lawrence Berkeley National Laboratory"/>
            <person name="Van Ingen-Buijs V.A."/>
            <person name="Van Westerhoven A.C."/>
            <person name="Haridas S."/>
            <person name="Skiadas P."/>
            <person name="Martin F."/>
            <person name="Groenewald J.Z."/>
            <person name="Crous P.W."/>
            <person name="Seidl M.F."/>
        </authorList>
    </citation>
    <scope>NUCLEOTIDE SEQUENCE [LARGE SCALE GENOMIC DNA]</scope>
    <source>
        <strain evidence="2 3">CBS 123374</strain>
    </source>
</reference>
<feature type="compositionally biased region" description="Low complexity" evidence="1">
    <location>
        <begin position="298"/>
        <end position="312"/>
    </location>
</feature>
<feature type="region of interest" description="Disordered" evidence="1">
    <location>
        <begin position="176"/>
        <end position="314"/>
    </location>
</feature>
<accession>A0ABR1YTF1</accession>
<dbReference type="EMBL" id="JBBWRZ010000004">
    <property type="protein sequence ID" value="KAK8238256.1"/>
    <property type="molecule type" value="Genomic_DNA"/>
</dbReference>